<feature type="chain" id="PRO_5045302945" evidence="1">
    <location>
        <begin position="23"/>
        <end position="290"/>
    </location>
</feature>
<evidence type="ECO:0000313" key="3">
    <source>
        <dbReference type="Proteomes" id="UP000770785"/>
    </source>
</evidence>
<name>A0ABX0XDT0_9BACT</name>
<evidence type="ECO:0000313" key="2">
    <source>
        <dbReference type="EMBL" id="NJC27476.1"/>
    </source>
</evidence>
<keyword evidence="3" id="KW-1185">Reference proteome</keyword>
<organism evidence="2 3">
    <name type="scientific">Neolewinella antarctica</name>
    <dbReference type="NCBI Taxonomy" id="442734"/>
    <lineage>
        <taxon>Bacteria</taxon>
        <taxon>Pseudomonadati</taxon>
        <taxon>Bacteroidota</taxon>
        <taxon>Saprospiria</taxon>
        <taxon>Saprospirales</taxon>
        <taxon>Lewinellaceae</taxon>
        <taxon>Neolewinella</taxon>
    </lineage>
</organism>
<evidence type="ECO:0000256" key="1">
    <source>
        <dbReference type="SAM" id="SignalP"/>
    </source>
</evidence>
<dbReference type="PANTHER" id="PTHR48098:SF1">
    <property type="entry name" value="DIACYLGLYCEROL ACYLTRANSFERASE_MYCOLYLTRANSFERASE AG85A"/>
    <property type="match status" value="1"/>
</dbReference>
<accession>A0ABX0XDT0</accession>
<dbReference type="RefSeq" id="WP_209037954.1">
    <property type="nucleotide sequence ID" value="NZ_JAATJH010000005.1"/>
</dbReference>
<comment type="caution">
    <text evidence="2">The sequence shown here is derived from an EMBL/GenBank/DDBJ whole genome shotgun (WGS) entry which is preliminary data.</text>
</comment>
<dbReference type="InterPro" id="IPR029058">
    <property type="entry name" value="AB_hydrolase_fold"/>
</dbReference>
<dbReference type="PANTHER" id="PTHR48098">
    <property type="entry name" value="ENTEROCHELIN ESTERASE-RELATED"/>
    <property type="match status" value="1"/>
</dbReference>
<dbReference type="Pfam" id="PF00756">
    <property type="entry name" value="Esterase"/>
    <property type="match status" value="1"/>
</dbReference>
<keyword evidence="1" id="KW-0732">Signal</keyword>
<dbReference type="InterPro" id="IPR000801">
    <property type="entry name" value="Esterase-like"/>
</dbReference>
<feature type="signal peptide" evidence="1">
    <location>
        <begin position="1"/>
        <end position="22"/>
    </location>
</feature>
<dbReference type="SUPFAM" id="SSF53474">
    <property type="entry name" value="alpha/beta-Hydrolases"/>
    <property type="match status" value="1"/>
</dbReference>
<proteinExistence type="predicted"/>
<dbReference type="InterPro" id="IPR050583">
    <property type="entry name" value="Mycobacterial_A85_antigen"/>
</dbReference>
<sequence>MHPYGYPLLCLLALLPCTGARAQATGKVITNLTMRSEILGMERNYAVYLPPGYAADEREYPVLYLLHGYSDNHTGWVQFGEVKRITDAAIADGTTAPMIIIMPDGDTEKIGYFNRPGGEWNYEDHFFTEFMPQVESKFRILKKKRFRAIAGLSMGGGGAFTYALRHPELFSAACPLSAWAGGMTTDDVAQRYVREGETFTDAQIQEHFERNNFVELVKAGDKEKISSVRWYIDCGDDDFLFAENSLVHMELRKKEVPHEYRVRDGAHNWTYWREALPQVLGFVGKGFRQF</sequence>
<protein>
    <submittedName>
        <fullName evidence="2">Enterochelin esterase-like enzyme</fullName>
    </submittedName>
</protein>
<gene>
    <name evidence="2" type="ORF">GGR27_002993</name>
</gene>
<dbReference type="Proteomes" id="UP000770785">
    <property type="component" value="Unassembled WGS sequence"/>
</dbReference>
<dbReference type="EMBL" id="JAATJH010000005">
    <property type="protein sequence ID" value="NJC27476.1"/>
    <property type="molecule type" value="Genomic_DNA"/>
</dbReference>
<reference evidence="2 3" key="1">
    <citation type="submission" date="2020-03" db="EMBL/GenBank/DDBJ databases">
        <title>Genomic Encyclopedia of Type Strains, Phase IV (KMG-IV): sequencing the most valuable type-strain genomes for metagenomic binning, comparative biology and taxonomic classification.</title>
        <authorList>
            <person name="Goeker M."/>
        </authorList>
    </citation>
    <scope>NUCLEOTIDE SEQUENCE [LARGE SCALE GENOMIC DNA]</scope>
    <source>
        <strain evidence="2 3">DSM 105096</strain>
    </source>
</reference>
<dbReference type="Gene3D" id="3.40.50.1820">
    <property type="entry name" value="alpha/beta hydrolase"/>
    <property type="match status" value="1"/>
</dbReference>